<dbReference type="InterPro" id="IPR000462">
    <property type="entry name" value="CDP-OH_P_trans"/>
</dbReference>
<keyword evidence="8 17" id="KW-0812">Transmembrane</keyword>
<dbReference type="GO" id="GO:0008444">
    <property type="term" value="F:CDP-diacylglycerol-glycerol-3-phosphate 3-phosphatidyltransferase activity"/>
    <property type="evidence" value="ECO:0007669"/>
    <property type="project" value="UniProtKB-UniRule"/>
</dbReference>
<dbReference type="AlphaFoldDB" id="A0A936F350"/>
<dbReference type="NCBIfam" id="TIGR00560">
    <property type="entry name" value="pgsA"/>
    <property type="match status" value="1"/>
</dbReference>
<evidence type="ECO:0000256" key="1">
    <source>
        <dbReference type="ARBA" id="ARBA00004141"/>
    </source>
</evidence>
<name>A0A936F350_9BACT</name>
<organism evidence="18 19">
    <name type="scientific">Candidatus Geothrix odensensis</name>
    <dbReference type="NCBI Taxonomy" id="2954440"/>
    <lineage>
        <taxon>Bacteria</taxon>
        <taxon>Pseudomonadati</taxon>
        <taxon>Acidobacteriota</taxon>
        <taxon>Holophagae</taxon>
        <taxon>Holophagales</taxon>
        <taxon>Holophagaceae</taxon>
        <taxon>Geothrix</taxon>
    </lineage>
</organism>
<evidence type="ECO:0000256" key="6">
    <source>
        <dbReference type="ARBA" id="ARBA00022516"/>
    </source>
</evidence>
<comment type="caution">
    <text evidence="18">The sequence shown here is derived from an EMBL/GenBank/DDBJ whole genome shotgun (WGS) entry which is preliminary data.</text>
</comment>
<protein>
    <recommendedName>
        <fullName evidence="5 15">CDP-diacylglycerol--glycerol-3-phosphate 3-phosphatidyltransferase</fullName>
        <ecNumber evidence="4 15">2.7.8.5</ecNumber>
    </recommendedName>
</protein>
<evidence type="ECO:0000256" key="9">
    <source>
        <dbReference type="ARBA" id="ARBA00022989"/>
    </source>
</evidence>
<evidence type="ECO:0000256" key="2">
    <source>
        <dbReference type="ARBA" id="ARBA00005042"/>
    </source>
</evidence>
<comment type="catalytic activity">
    <reaction evidence="14">
        <text>a CDP-1,2-diacyl-sn-glycerol + sn-glycerol 3-phosphate = a 1,2-diacyl-sn-glycero-3-phospho-(1'-sn-glycero-3'-phosphate) + CMP + H(+)</text>
        <dbReference type="Rhea" id="RHEA:12593"/>
        <dbReference type="ChEBI" id="CHEBI:15378"/>
        <dbReference type="ChEBI" id="CHEBI:57597"/>
        <dbReference type="ChEBI" id="CHEBI:58332"/>
        <dbReference type="ChEBI" id="CHEBI:60110"/>
        <dbReference type="ChEBI" id="CHEBI:60377"/>
        <dbReference type="EC" id="2.7.8.5"/>
    </reaction>
</comment>
<keyword evidence="9 17" id="KW-1133">Transmembrane helix</keyword>
<dbReference type="EC" id="2.7.8.5" evidence="4 15"/>
<dbReference type="Pfam" id="PF01066">
    <property type="entry name" value="CDP-OH_P_transf"/>
    <property type="match status" value="1"/>
</dbReference>
<evidence type="ECO:0000256" key="7">
    <source>
        <dbReference type="ARBA" id="ARBA00022679"/>
    </source>
</evidence>
<evidence type="ECO:0000256" key="12">
    <source>
        <dbReference type="ARBA" id="ARBA00023209"/>
    </source>
</evidence>
<keyword evidence="6" id="KW-0444">Lipid biosynthesis</keyword>
<evidence type="ECO:0000256" key="15">
    <source>
        <dbReference type="NCBIfam" id="TIGR00560"/>
    </source>
</evidence>
<dbReference type="InterPro" id="IPR048254">
    <property type="entry name" value="CDP_ALCOHOL_P_TRANSF_CS"/>
</dbReference>
<proteinExistence type="inferred from homology"/>
<evidence type="ECO:0000256" key="4">
    <source>
        <dbReference type="ARBA" id="ARBA00013170"/>
    </source>
</evidence>
<sequence>MNPSKSLTLPNALTLLRILAIPFFAIAVWYGHHWQAFILFAAAGFTDLLDGFIARTFNQRSDLGALMDPAADKLLMTTAFILMAWRTNGMTAPIPVWVAILAITRDLVISFYAFASVDRLSDSKFHPSLLGKLSTAIQLCAVSLGLLFNALGYRPWMDPLLPEMYWLVAALVLASGIHYFMRASRTPVA</sequence>
<keyword evidence="12" id="KW-0594">Phospholipid biosynthesis</keyword>
<comment type="similarity">
    <text evidence="3 16">Belongs to the CDP-alcohol phosphatidyltransferase class-I family.</text>
</comment>
<dbReference type="InterPro" id="IPR004570">
    <property type="entry name" value="Phosphatidylglycerol_P_synth"/>
</dbReference>
<accession>A0A936F350</accession>
<dbReference type="EMBL" id="JADKCH010000015">
    <property type="protein sequence ID" value="MBK8573267.1"/>
    <property type="molecule type" value="Genomic_DNA"/>
</dbReference>
<keyword evidence="7 16" id="KW-0808">Transferase</keyword>
<evidence type="ECO:0000313" key="19">
    <source>
        <dbReference type="Proteomes" id="UP000709959"/>
    </source>
</evidence>
<feature type="transmembrane region" description="Helical" evidence="17">
    <location>
        <begin position="129"/>
        <end position="152"/>
    </location>
</feature>
<reference evidence="18 19" key="1">
    <citation type="submission" date="2020-10" db="EMBL/GenBank/DDBJ databases">
        <title>Connecting structure to function with the recovery of over 1000 high-quality activated sludge metagenome-assembled genomes encoding full-length rRNA genes using long-read sequencing.</title>
        <authorList>
            <person name="Singleton C.M."/>
            <person name="Petriglieri F."/>
            <person name="Kristensen J.M."/>
            <person name="Kirkegaard R.H."/>
            <person name="Michaelsen T.Y."/>
            <person name="Andersen M.H."/>
            <person name="Karst S.M."/>
            <person name="Dueholm M.S."/>
            <person name="Nielsen P.H."/>
            <person name="Albertsen M."/>
        </authorList>
    </citation>
    <scope>NUCLEOTIDE SEQUENCE [LARGE SCALE GENOMIC DNA]</scope>
    <source>
        <strain evidence="18">OdNE_18-Q3-R46-58_MAXAC.008</strain>
    </source>
</reference>
<dbReference type="GO" id="GO:0016020">
    <property type="term" value="C:membrane"/>
    <property type="evidence" value="ECO:0007669"/>
    <property type="project" value="UniProtKB-SubCell"/>
</dbReference>
<keyword evidence="13" id="KW-1208">Phospholipid metabolism</keyword>
<dbReference type="Gene3D" id="1.20.120.1760">
    <property type="match status" value="1"/>
</dbReference>
<dbReference type="PROSITE" id="PS00379">
    <property type="entry name" value="CDP_ALCOHOL_P_TRANSF"/>
    <property type="match status" value="1"/>
</dbReference>
<dbReference type="InterPro" id="IPR043130">
    <property type="entry name" value="CDP-OH_PTrfase_TM_dom"/>
</dbReference>
<dbReference type="PANTHER" id="PTHR14269:SF11">
    <property type="entry name" value="CDP-DIACYLGLYCEROL--GLYCEROL-3-PHOSPHATE 3-PHOSPHATIDYLTRANSFERASE"/>
    <property type="match status" value="1"/>
</dbReference>
<evidence type="ECO:0000256" key="14">
    <source>
        <dbReference type="ARBA" id="ARBA00048586"/>
    </source>
</evidence>
<evidence type="ECO:0000256" key="16">
    <source>
        <dbReference type="RuleBase" id="RU003750"/>
    </source>
</evidence>
<evidence type="ECO:0000313" key="18">
    <source>
        <dbReference type="EMBL" id="MBK8573267.1"/>
    </source>
</evidence>
<evidence type="ECO:0000256" key="3">
    <source>
        <dbReference type="ARBA" id="ARBA00010441"/>
    </source>
</evidence>
<feature type="transmembrane region" description="Helical" evidence="17">
    <location>
        <begin position="94"/>
        <end position="117"/>
    </location>
</feature>
<dbReference type="InterPro" id="IPR050324">
    <property type="entry name" value="CDP-alcohol_PTase-I"/>
</dbReference>
<evidence type="ECO:0000256" key="11">
    <source>
        <dbReference type="ARBA" id="ARBA00023136"/>
    </source>
</evidence>
<keyword evidence="11 17" id="KW-0472">Membrane</keyword>
<feature type="transmembrane region" description="Helical" evidence="17">
    <location>
        <begin position="164"/>
        <end position="181"/>
    </location>
</feature>
<evidence type="ECO:0000256" key="8">
    <source>
        <dbReference type="ARBA" id="ARBA00022692"/>
    </source>
</evidence>
<dbReference type="Proteomes" id="UP000709959">
    <property type="component" value="Unassembled WGS sequence"/>
</dbReference>
<gene>
    <name evidence="18" type="primary">pgsA</name>
    <name evidence="18" type="ORF">IPN91_11635</name>
</gene>
<comment type="subcellular location">
    <subcellularLocation>
        <location evidence="1">Membrane</location>
        <topology evidence="1">Multi-pass membrane protein</topology>
    </subcellularLocation>
</comment>
<evidence type="ECO:0000256" key="5">
    <source>
        <dbReference type="ARBA" id="ARBA00014944"/>
    </source>
</evidence>
<evidence type="ECO:0000256" key="13">
    <source>
        <dbReference type="ARBA" id="ARBA00023264"/>
    </source>
</evidence>
<comment type="pathway">
    <text evidence="2">Phospholipid metabolism; phosphatidylglycerol biosynthesis; phosphatidylglycerol from CDP-diacylglycerol: step 1/2.</text>
</comment>
<dbReference type="PIRSF" id="PIRSF000847">
    <property type="entry name" value="Phos_ph_gly_syn"/>
    <property type="match status" value="1"/>
</dbReference>
<feature type="transmembrane region" description="Helical" evidence="17">
    <location>
        <begin position="12"/>
        <end position="30"/>
    </location>
</feature>
<keyword evidence="10" id="KW-0443">Lipid metabolism</keyword>
<feature type="transmembrane region" description="Helical" evidence="17">
    <location>
        <begin position="36"/>
        <end position="58"/>
    </location>
</feature>
<evidence type="ECO:0000256" key="17">
    <source>
        <dbReference type="SAM" id="Phobius"/>
    </source>
</evidence>
<evidence type="ECO:0000256" key="10">
    <source>
        <dbReference type="ARBA" id="ARBA00023098"/>
    </source>
</evidence>
<dbReference type="GO" id="GO:0046474">
    <property type="term" value="P:glycerophospholipid biosynthetic process"/>
    <property type="evidence" value="ECO:0007669"/>
    <property type="project" value="TreeGrafter"/>
</dbReference>
<dbReference type="PANTHER" id="PTHR14269">
    <property type="entry name" value="CDP-DIACYLGLYCEROL--GLYCEROL-3-PHOSPHATE 3-PHOSPHATIDYLTRANSFERASE-RELATED"/>
    <property type="match status" value="1"/>
</dbReference>